<protein>
    <recommendedName>
        <fullName evidence="2">DUF4296 domain-containing protein</fullName>
    </recommendedName>
</protein>
<evidence type="ECO:0000256" key="1">
    <source>
        <dbReference type="SAM" id="SignalP"/>
    </source>
</evidence>
<dbReference type="InterPro" id="IPR025381">
    <property type="entry name" value="DUF4296"/>
</dbReference>
<keyword evidence="4" id="KW-1185">Reference proteome</keyword>
<sequence>MKKLPASLLSTLSLLLALVFTQCQRPEEPLVPQPLLPKAKMVAMLIQVHLNESRVDAAALPPDSARAAFNLLQRQLLTRYNVTDTIFQRSYRYYAIHDKDLDDIYGAVIDSLSAREAKLGAKDQAEEAKRR</sequence>
<organism evidence="3 4">
    <name type="scientific">Hymenobacter roseosalivarius DSM 11622</name>
    <dbReference type="NCBI Taxonomy" id="645990"/>
    <lineage>
        <taxon>Bacteria</taxon>
        <taxon>Pseudomonadati</taxon>
        <taxon>Bacteroidota</taxon>
        <taxon>Cytophagia</taxon>
        <taxon>Cytophagales</taxon>
        <taxon>Hymenobacteraceae</taxon>
        <taxon>Hymenobacter</taxon>
    </lineage>
</organism>
<dbReference type="OrthoDB" id="981921at2"/>
<accession>A0A1W1VZ27</accession>
<dbReference type="RefSeq" id="WP_159452060.1">
    <property type="nucleotide sequence ID" value="NZ_FWWW01000080.1"/>
</dbReference>
<feature type="domain" description="DUF4296" evidence="2">
    <location>
        <begin position="32"/>
        <end position="116"/>
    </location>
</feature>
<dbReference type="STRING" id="645990.SAMN00120144_3485"/>
<evidence type="ECO:0000313" key="4">
    <source>
        <dbReference type="Proteomes" id="UP000192266"/>
    </source>
</evidence>
<dbReference type="EMBL" id="FWWW01000080">
    <property type="protein sequence ID" value="SMB98104.1"/>
    <property type="molecule type" value="Genomic_DNA"/>
</dbReference>
<gene>
    <name evidence="3" type="ORF">SAMN00120144_3485</name>
</gene>
<evidence type="ECO:0000313" key="3">
    <source>
        <dbReference type="EMBL" id="SMB98104.1"/>
    </source>
</evidence>
<feature type="signal peptide" evidence="1">
    <location>
        <begin position="1"/>
        <end position="25"/>
    </location>
</feature>
<name>A0A1W1VZ27_9BACT</name>
<feature type="chain" id="PRO_5013071487" description="DUF4296 domain-containing protein" evidence="1">
    <location>
        <begin position="26"/>
        <end position="131"/>
    </location>
</feature>
<reference evidence="3 4" key="1">
    <citation type="submission" date="2017-04" db="EMBL/GenBank/DDBJ databases">
        <authorList>
            <person name="Afonso C.L."/>
            <person name="Miller P.J."/>
            <person name="Scott M.A."/>
            <person name="Spackman E."/>
            <person name="Goraichik I."/>
            <person name="Dimitrov K.M."/>
            <person name="Suarez D.L."/>
            <person name="Swayne D.E."/>
        </authorList>
    </citation>
    <scope>NUCLEOTIDE SEQUENCE [LARGE SCALE GENOMIC DNA]</scope>
    <source>
        <strain evidence="3 4">DSM 11622</strain>
    </source>
</reference>
<dbReference type="AlphaFoldDB" id="A0A1W1VZ27"/>
<evidence type="ECO:0000259" key="2">
    <source>
        <dbReference type="Pfam" id="PF14129"/>
    </source>
</evidence>
<dbReference type="Proteomes" id="UP000192266">
    <property type="component" value="Unassembled WGS sequence"/>
</dbReference>
<keyword evidence="1" id="KW-0732">Signal</keyword>
<dbReference type="Pfam" id="PF14129">
    <property type="entry name" value="DUF4296"/>
    <property type="match status" value="1"/>
</dbReference>
<proteinExistence type="predicted"/>